<dbReference type="Proteomes" id="UP000886800">
    <property type="component" value="Unassembled WGS sequence"/>
</dbReference>
<dbReference type="PANTHER" id="PTHR43741">
    <property type="entry name" value="FMN-DEPENDENT NADH-AZOREDUCTASE 1"/>
    <property type="match status" value="1"/>
</dbReference>
<dbReference type="InterPro" id="IPR029039">
    <property type="entry name" value="Flavoprotein-like_sf"/>
</dbReference>
<gene>
    <name evidence="2" type="ORF">H9736_03915</name>
</gene>
<evidence type="ECO:0000259" key="1">
    <source>
        <dbReference type="Pfam" id="PF02525"/>
    </source>
</evidence>
<dbReference type="InterPro" id="IPR003680">
    <property type="entry name" value="Flavodoxin_fold"/>
</dbReference>
<dbReference type="SUPFAM" id="SSF52218">
    <property type="entry name" value="Flavoproteins"/>
    <property type="match status" value="1"/>
</dbReference>
<dbReference type="InterPro" id="IPR050104">
    <property type="entry name" value="FMN-dep_NADH:Q_OxRdtase_AzoR1"/>
</dbReference>
<dbReference type="Gene3D" id="3.40.50.360">
    <property type="match status" value="1"/>
</dbReference>
<dbReference type="EMBL" id="DXES01000081">
    <property type="protein sequence ID" value="HIX65375.1"/>
    <property type="molecule type" value="Genomic_DNA"/>
</dbReference>
<reference evidence="2" key="1">
    <citation type="journal article" date="2021" name="PeerJ">
        <title>Extensive microbial diversity within the chicken gut microbiome revealed by metagenomics and culture.</title>
        <authorList>
            <person name="Gilroy R."/>
            <person name="Ravi A."/>
            <person name="Getino M."/>
            <person name="Pursley I."/>
            <person name="Horton D.L."/>
            <person name="Alikhan N.F."/>
            <person name="Baker D."/>
            <person name="Gharbi K."/>
            <person name="Hall N."/>
            <person name="Watson M."/>
            <person name="Adriaenssens E.M."/>
            <person name="Foster-Nyarko E."/>
            <person name="Jarju S."/>
            <person name="Secka A."/>
            <person name="Antonio M."/>
            <person name="Oren A."/>
            <person name="Chaudhuri R.R."/>
            <person name="La Ragione R."/>
            <person name="Hildebrand F."/>
            <person name="Pallen M.J."/>
        </authorList>
    </citation>
    <scope>NUCLEOTIDE SEQUENCE</scope>
    <source>
        <strain evidence="2">CHK188-5543</strain>
    </source>
</reference>
<feature type="domain" description="Flavodoxin-like fold" evidence="1">
    <location>
        <begin position="3"/>
        <end position="188"/>
    </location>
</feature>
<comment type="caution">
    <text evidence="2">The sequence shown here is derived from an EMBL/GenBank/DDBJ whole genome shotgun (WGS) entry which is preliminary data.</text>
</comment>
<evidence type="ECO:0000313" key="3">
    <source>
        <dbReference type="Proteomes" id="UP000886800"/>
    </source>
</evidence>
<reference evidence="2" key="2">
    <citation type="submission" date="2021-04" db="EMBL/GenBank/DDBJ databases">
        <authorList>
            <person name="Gilroy R."/>
        </authorList>
    </citation>
    <scope>NUCLEOTIDE SEQUENCE</scope>
    <source>
        <strain evidence="2">CHK188-5543</strain>
    </source>
</reference>
<organism evidence="2 3">
    <name type="scientific">Candidatus Anaerotruncus excrementipullorum</name>
    <dbReference type="NCBI Taxonomy" id="2838465"/>
    <lineage>
        <taxon>Bacteria</taxon>
        <taxon>Bacillati</taxon>
        <taxon>Bacillota</taxon>
        <taxon>Clostridia</taxon>
        <taxon>Eubacteriales</taxon>
        <taxon>Oscillospiraceae</taxon>
        <taxon>Anaerotruncus</taxon>
    </lineage>
</organism>
<dbReference type="AlphaFoldDB" id="A0A9D1WST2"/>
<proteinExistence type="predicted"/>
<name>A0A9D1WST2_9FIRM</name>
<dbReference type="PANTHER" id="PTHR43741:SF4">
    <property type="entry name" value="FMN-DEPENDENT NADH:QUINONE OXIDOREDUCTASE"/>
    <property type="match status" value="1"/>
</dbReference>
<sequence length="199" mass="22132">MEQILFLNACAREDSSCTLWLARQLLDRLEGQLTQLDLYQEPLAPLDRDGLEERSQLLALGDLAAPQFRYARQFAGADTVVIAAPYWDLTFPAVLRLYLEQVSVAGIAFRYTHLGRPIGLCRARRLYYVTTAGGPIGARNLGFQYVQELAGSFFGIPRLTCFSAEKLDMLDTDVPAILQQAVAEMEKALPPAVKRPQAP</sequence>
<evidence type="ECO:0000313" key="2">
    <source>
        <dbReference type="EMBL" id="HIX65375.1"/>
    </source>
</evidence>
<dbReference type="Pfam" id="PF02525">
    <property type="entry name" value="Flavodoxin_2"/>
    <property type="match status" value="1"/>
</dbReference>
<protein>
    <submittedName>
        <fullName evidence="2">NAD(P)H-dependent oxidoreductase</fullName>
    </submittedName>
</protein>
<accession>A0A9D1WST2</accession>